<keyword evidence="1 3" id="KW-0238">DNA-binding</keyword>
<evidence type="ECO:0000256" key="1">
    <source>
        <dbReference type="ARBA" id="ARBA00023125"/>
    </source>
</evidence>
<evidence type="ECO:0000313" key="3">
    <source>
        <dbReference type="EMBL" id="SFI42638.1"/>
    </source>
</evidence>
<dbReference type="PANTHER" id="PTHR46558:SF11">
    <property type="entry name" value="HTH-TYPE TRANSCRIPTIONAL REGULATOR XRE"/>
    <property type="match status" value="1"/>
</dbReference>
<dbReference type="GO" id="GO:0003677">
    <property type="term" value="F:DNA binding"/>
    <property type="evidence" value="ECO:0007669"/>
    <property type="project" value="UniProtKB-KW"/>
</dbReference>
<protein>
    <submittedName>
        <fullName evidence="3">DNA-binding transcriptional regulator, XRE-family HTH domain</fullName>
    </submittedName>
</protein>
<organism evidence="3 4">
    <name type="scientific">Halpernia frigidisoli</name>
    <dbReference type="NCBI Taxonomy" id="1125876"/>
    <lineage>
        <taxon>Bacteria</taxon>
        <taxon>Pseudomonadati</taxon>
        <taxon>Bacteroidota</taxon>
        <taxon>Flavobacteriia</taxon>
        <taxon>Flavobacteriales</taxon>
        <taxon>Weeksellaceae</taxon>
        <taxon>Chryseobacterium group</taxon>
        <taxon>Halpernia</taxon>
    </lineage>
</organism>
<dbReference type="CDD" id="cd00093">
    <property type="entry name" value="HTH_XRE"/>
    <property type="match status" value="1"/>
</dbReference>
<dbReference type="RefSeq" id="WP_090081340.1">
    <property type="nucleotide sequence ID" value="NZ_FOQT01000004.1"/>
</dbReference>
<proteinExistence type="predicted"/>
<name>A0A1I3I3R2_9FLAO</name>
<dbReference type="OrthoDB" id="9812495at2"/>
<dbReference type="PANTHER" id="PTHR46558">
    <property type="entry name" value="TRACRIPTIONAL REGULATORY PROTEIN-RELATED-RELATED"/>
    <property type="match status" value="1"/>
</dbReference>
<keyword evidence="4" id="KW-1185">Reference proteome</keyword>
<dbReference type="SUPFAM" id="SSF47413">
    <property type="entry name" value="lambda repressor-like DNA-binding domains"/>
    <property type="match status" value="1"/>
</dbReference>
<dbReference type="Proteomes" id="UP000198931">
    <property type="component" value="Unassembled WGS sequence"/>
</dbReference>
<evidence type="ECO:0000313" key="4">
    <source>
        <dbReference type="Proteomes" id="UP000198931"/>
    </source>
</evidence>
<reference evidence="3 4" key="1">
    <citation type="submission" date="2016-10" db="EMBL/GenBank/DDBJ databases">
        <authorList>
            <person name="de Groot N.N."/>
        </authorList>
    </citation>
    <scope>NUCLEOTIDE SEQUENCE [LARGE SCALE GENOMIC DNA]</scope>
    <source>
        <strain evidence="3 4">DSM 26000</strain>
    </source>
</reference>
<evidence type="ECO:0000259" key="2">
    <source>
        <dbReference type="PROSITE" id="PS50943"/>
    </source>
</evidence>
<dbReference type="PROSITE" id="PS50943">
    <property type="entry name" value="HTH_CROC1"/>
    <property type="match status" value="1"/>
</dbReference>
<dbReference type="EMBL" id="FOQT01000004">
    <property type="protein sequence ID" value="SFI42638.1"/>
    <property type="molecule type" value="Genomic_DNA"/>
</dbReference>
<dbReference type="Gene3D" id="1.10.260.40">
    <property type="entry name" value="lambda repressor-like DNA-binding domains"/>
    <property type="match status" value="1"/>
</dbReference>
<dbReference type="InterPro" id="IPR001387">
    <property type="entry name" value="Cro/C1-type_HTH"/>
</dbReference>
<dbReference type="Pfam" id="PF12844">
    <property type="entry name" value="HTH_19"/>
    <property type="match status" value="1"/>
</dbReference>
<sequence>MSVSTNLRILRSKKKLSQQEVADHLEIDRNTYIKWENGTADIKSQHMPKIAEVFNVEIADLFKEDQKLSITNNFNNKDNSNGQKDLQQGIIINISDTEVAKKLSIQLETIISSFKK</sequence>
<feature type="domain" description="HTH cro/C1-type" evidence="2">
    <location>
        <begin position="7"/>
        <end position="61"/>
    </location>
</feature>
<gene>
    <name evidence="3" type="ORF">SAMN05443292_2547</name>
</gene>
<dbReference type="AlphaFoldDB" id="A0A1I3I3R2"/>
<dbReference type="SMART" id="SM00530">
    <property type="entry name" value="HTH_XRE"/>
    <property type="match status" value="1"/>
</dbReference>
<accession>A0A1I3I3R2</accession>
<dbReference type="STRING" id="1125876.SAMN05443292_2547"/>
<dbReference type="InterPro" id="IPR010982">
    <property type="entry name" value="Lambda_DNA-bd_dom_sf"/>
</dbReference>